<protein>
    <submittedName>
        <fullName evidence="1">(rape) hypothetical protein</fullName>
    </submittedName>
</protein>
<dbReference type="Proteomes" id="UP001295469">
    <property type="component" value="Chromosome C06"/>
</dbReference>
<gene>
    <name evidence="1" type="ORF">DARMORV10_C06P41100.1</name>
</gene>
<evidence type="ECO:0000313" key="1">
    <source>
        <dbReference type="EMBL" id="CAF2063051.1"/>
    </source>
</evidence>
<proteinExistence type="predicted"/>
<accession>A0A816QTK1</accession>
<name>A0A816QTK1_BRANA</name>
<dbReference type="AlphaFoldDB" id="A0A816QTK1"/>
<reference evidence="1" key="1">
    <citation type="submission" date="2021-01" db="EMBL/GenBank/DDBJ databases">
        <authorList>
            <consortium name="Genoscope - CEA"/>
            <person name="William W."/>
        </authorList>
    </citation>
    <scope>NUCLEOTIDE SEQUENCE</scope>
</reference>
<organism evidence="1">
    <name type="scientific">Brassica napus</name>
    <name type="common">Rape</name>
    <dbReference type="NCBI Taxonomy" id="3708"/>
    <lineage>
        <taxon>Eukaryota</taxon>
        <taxon>Viridiplantae</taxon>
        <taxon>Streptophyta</taxon>
        <taxon>Embryophyta</taxon>
        <taxon>Tracheophyta</taxon>
        <taxon>Spermatophyta</taxon>
        <taxon>Magnoliopsida</taxon>
        <taxon>eudicotyledons</taxon>
        <taxon>Gunneridae</taxon>
        <taxon>Pentapetalae</taxon>
        <taxon>rosids</taxon>
        <taxon>malvids</taxon>
        <taxon>Brassicales</taxon>
        <taxon>Brassicaceae</taxon>
        <taxon>Brassiceae</taxon>
        <taxon>Brassica</taxon>
    </lineage>
</organism>
<sequence>MKEKQLHELEDKLVVTCDRGRIVPSPKDNYTPPLCDNNRESGNAIEAETEFKDTSMGKRPVKVSKIHR</sequence>
<dbReference type="EMBL" id="HG994370">
    <property type="protein sequence ID" value="CAF2063051.1"/>
    <property type="molecule type" value="Genomic_DNA"/>
</dbReference>